<dbReference type="AlphaFoldDB" id="A0A8G1ZEF0"/>
<dbReference type="Proteomes" id="UP000291572">
    <property type="component" value="Unassembled WGS sequence"/>
</dbReference>
<evidence type="ECO:0000313" key="3">
    <source>
        <dbReference type="Proteomes" id="UP000291572"/>
    </source>
</evidence>
<proteinExistence type="inferred from homology"/>
<comment type="caution">
    <text evidence="2">The sequence shown here is derived from an EMBL/GenBank/DDBJ whole genome shotgun (WGS) entry which is preliminary data.</text>
</comment>
<comment type="similarity">
    <text evidence="1">Belongs to the transferase hexapeptide repeat family.</text>
</comment>
<dbReference type="Pfam" id="PF00132">
    <property type="entry name" value="Hexapep"/>
    <property type="match status" value="2"/>
</dbReference>
<reference evidence="2 3" key="1">
    <citation type="submission" date="2019-02" db="EMBL/GenBank/DDBJ databases">
        <authorList>
            <person name="Feng G."/>
        </authorList>
    </citation>
    <scope>NUCLEOTIDE SEQUENCE [LARGE SCALE GENOMIC DNA]</scope>
    <source>
        <strain evidence="2 3">CCTCC AB 2011146</strain>
    </source>
</reference>
<accession>A0A8G1ZEF0</accession>
<dbReference type="RefSeq" id="WP_129927573.1">
    <property type="nucleotide sequence ID" value="NZ_SEOO01000054.1"/>
</dbReference>
<dbReference type="InterPro" id="IPR011004">
    <property type="entry name" value="Trimer_LpxA-like_sf"/>
</dbReference>
<dbReference type="Pfam" id="PF14602">
    <property type="entry name" value="Hexapep_2"/>
    <property type="match status" value="1"/>
</dbReference>
<evidence type="ECO:0000256" key="1">
    <source>
        <dbReference type="ARBA" id="ARBA00007274"/>
    </source>
</evidence>
<dbReference type="OrthoDB" id="9815592at2"/>
<dbReference type="Gene3D" id="2.160.10.10">
    <property type="entry name" value="Hexapeptide repeat proteins"/>
    <property type="match status" value="1"/>
</dbReference>
<dbReference type="EMBL" id="SEOO01000054">
    <property type="protein sequence ID" value="RYM06810.1"/>
    <property type="molecule type" value="Genomic_DNA"/>
</dbReference>
<dbReference type="InterPro" id="IPR001451">
    <property type="entry name" value="Hexapep"/>
</dbReference>
<sequence length="306" mass="32836">MGISNDPYTIDTETIFAATGLYFPNVRFSAIGDVHSNHSRKILSFLKDTKFTPFVAGNPYISGVFCTPEISQYLPAHIEALVCPDPNWAFFMLLDALAARRHFPKSVIDISAVTKGAHIAERGVVLERNAKLEAFVNIHSGVRIGEGSIIRAGAVLGLDTFQHQRTSKGLVSPRHDGNLLVSSNVEIGANAMISRGFSYRNTIIGPSAKIDAGVYIGHGAQIGSRAIICAGSRVMGHVSIGDDAFIGPGATISSRIHVGERARISIGSVVTRNVDSDEVVTGNFAIPHEDFIRLLKASTRKIENGS</sequence>
<dbReference type="InterPro" id="IPR050179">
    <property type="entry name" value="Trans_hexapeptide_repeat"/>
</dbReference>
<dbReference type="PANTHER" id="PTHR43300">
    <property type="entry name" value="ACETYLTRANSFERASE"/>
    <property type="match status" value="1"/>
</dbReference>
<gene>
    <name evidence="2" type="ORF">EWH12_19730</name>
</gene>
<evidence type="ECO:0008006" key="4">
    <source>
        <dbReference type="Google" id="ProtNLM"/>
    </source>
</evidence>
<dbReference type="SUPFAM" id="SSF51161">
    <property type="entry name" value="Trimeric LpxA-like enzymes"/>
    <property type="match status" value="1"/>
</dbReference>
<organism evidence="2 3">
    <name type="scientific">Sphingobium cupriresistens</name>
    <dbReference type="NCBI Taxonomy" id="1132417"/>
    <lineage>
        <taxon>Bacteria</taxon>
        <taxon>Pseudomonadati</taxon>
        <taxon>Pseudomonadota</taxon>
        <taxon>Alphaproteobacteria</taxon>
        <taxon>Sphingomonadales</taxon>
        <taxon>Sphingomonadaceae</taxon>
        <taxon>Sphingobium</taxon>
    </lineage>
</organism>
<name>A0A8G1ZEF0_9SPHN</name>
<evidence type="ECO:0000313" key="2">
    <source>
        <dbReference type="EMBL" id="RYM06810.1"/>
    </source>
</evidence>
<protein>
    <recommendedName>
        <fullName evidence="4">UDP-3-O-(3-hydroxymyristoyl)glucosamine N-acyltransferase</fullName>
    </recommendedName>
</protein>